<feature type="transmembrane region" description="Helical" evidence="13">
    <location>
        <begin position="21"/>
        <end position="40"/>
    </location>
</feature>
<dbReference type="AlphaFoldDB" id="A0A6C1AYL3"/>
<evidence type="ECO:0000256" key="2">
    <source>
        <dbReference type="ARBA" id="ARBA00004249"/>
    </source>
</evidence>
<evidence type="ECO:0000256" key="7">
    <source>
        <dbReference type="ARBA" id="ARBA00022519"/>
    </source>
</evidence>
<gene>
    <name evidence="14" type="ORF">G3580_00375</name>
</gene>
<keyword evidence="9 12" id="KW-0653">Protein transport</keyword>
<sequence length="134" mass="14647">MQVKDDTKPYDSINVTPMLDLAYVLLVVFIIMTTASVQGLTMNLPKPSNKPSTEKHETKIVQVTPEGRFMINGIGVTLAELETQLQAAKARDPKLAVMVKGDPATQYARVIEVVDLVNRLQIEGLGLITARIGT</sequence>
<dbReference type="EMBL" id="CP048836">
    <property type="protein sequence ID" value="QID16213.1"/>
    <property type="molecule type" value="Genomic_DNA"/>
</dbReference>
<evidence type="ECO:0000256" key="1">
    <source>
        <dbReference type="ARBA" id="ARBA00003540"/>
    </source>
</evidence>
<keyword evidence="6" id="KW-1003">Cell membrane</keyword>
<keyword evidence="10 13" id="KW-1133">Transmembrane helix</keyword>
<evidence type="ECO:0000256" key="10">
    <source>
        <dbReference type="ARBA" id="ARBA00022989"/>
    </source>
</evidence>
<organism evidence="14 15">
    <name type="scientific">Nitrogeniibacter mangrovi</name>
    <dbReference type="NCBI Taxonomy" id="2016596"/>
    <lineage>
        <taxon>Bacteria</taxon>
        <taxon>Pseudomonadati</taxon>
        <taxon>Pseudomonadota</taxon>
        <taxon>Betaproteobacteria</taxon>
        <taxon>Rhodocyclales</taxon>
        <taxon>Zoogloeaceae</taxon>
        <taxon>Nitrogeniibacter</taxon>
    </lineage>
</organism>
<evidence type="ECO:0000256" key="8">
    <source>
        <dbReference type="ARBA" id="ARBA00022692"/>
    </source>
</evidence>
<dbReference type="RefSeq" id="WP_173763379.1">
    <property type="nucleotide sequence ID" value="NZ_CP048836.1"/>
</dbReference>
<keyword evidence="8 12" id="KW-0812">Transmembrane</keyword>
<comment type="function">
    <text evidence="1">Involved in the TonB-dependent energy-dependent transport of various receptor-bound substrates.</text>
</comment>
<evidence type="ECO:0000256" key="6">
    <source>
        <dbReference type="ARBA" id="ARBA00022475"/>
    </source>
</evidence>
<reference evidence="14 15" key="1">
    <citation type="submission" date="2020-02" db="EMBL/GenBank/DDBJ databases">
        <title>Nitrogenibacter mangrovi gen. nov., sp. nov. isolated from mangrove sediment, a denitrifying betaproteobacterium.</title>
        <authorList>
            <person name="Liao H."/>
            <person name="Tian Y."/>
        </authorList>
    </citation>
    <scope>NUCLEOTIDE SEQUENCE [LARGE SCALE GENOMIC DNA]</scope>
    <source>
        <strain evidence="14 15">M9-3-2</strain>
    </source>
</reference>
<name>A0A6C1AYL3_9RHOO</name>
<evidence type="ECO:0000256" key="11">
    <source>
        <dbReference type="ARBA" id="ARBA00023136"/>
    </source>
</evidence>
<evidence type="ECO:0000256" key="9">
    <source>
        <dbReference type="ARBA" id="ARBA00022927"/>
    </source>
</evidence>
<evidence type="ECO:0000256" key="3">
    <source>
        <dbReference type="ARBA" id="ARBA00005811"/>
    </source>
</evidence>
<comment type="subcellular location">
    <subcellularLocation>
        <location evidence="2">Cell inner membrane</location>
        <topology evidence="2">Single-pass type II membrane protein</topology>
    </subcellularLocation>
    <subcellularLocation>
        <location evidence="12">Cell membrane</location>
        <topology evidence="12">Single-pass type II membrane protein</topology>
    </subcellularLocation>
</comment>
<dbReference type="KEGG" id="azq:G3580_00375"/>
<keyword evidence="15" id="KW-1185">Reference proteome</keyword>
<dbReference type="Pfam" id="PF02472">
    <property type="entry name" value="ExbD"/>
    <property type="match status" value="1"/>
</dbReference>
<keyword evidence="7" id="KW-0997">Cell inner membrane</keyword>
<dbReference type="Gene3D" id="3.30.420.270">
    <property type="match status" value="1"/>
</dbReference>
<keyword evidence="5 12" id="KW-0813">Transport</keyword>
<dbReference type="InterPro" id="IPR003400">
    <property type="entry name" value="ExbD"/>
</dbReference>
<comment type="subunit">
    <text evidence="4">The accessory proteins ExbB and ExbD seem to form a complex with TonB.</text>
</comment>
<proteinExistence type="inferred from homology"/>
<dbReference type="GO" id="GO:0005886">
    <property type="term" value="C:plasma membrane"/>
    <property type="evidence" value="ECO:0007669"/>
    <property type="project" value="UniProtKB-SubCell"/>
</dbReference>
<evidence type="ECO:0000256" key="13">
    <source>
        <dbReference type="SAM" id="Phobius"/>
    </source>
</evidence>
<dbReference type="GO" id="GO:0015031">
    <property type="term" value="P:protein transport"/>
    <property type="evidence" value="ECO:0007669"/>
    <property type="project" value="UniProtKB-KW"/>
</dbReference>
<comment type="similarity">
    <text evidence="3 12">Belongs to the ExbD/TolR family.</text>
</comment>
<evidence type="ECO:0000256" key="5">
    <source>
        <dbReference type="ARBA" id="ARBA00022448"/>
    </source>
</evidence>
<dbReference type="PANTHER" id="PTHR30558:SF12">
    <property type="entry name" value="BIOPOLYMER TRANSPORT PROTEIN EXBD"/>
    <property type="match status" value="1"/>
</dbReference>
<accession>A0A6C1AYL3</accession>
<dbReference type="PANTHER" id="PTHR30558">
    <property type="entry name" value="EXBD MEMBRANE COMPONENT OF PMF-DRIVEN MACROMOLECULE IMPORT SYSTEM"/>
    <property type="match status" value="1"/>
</dbReference>
<evidence type="ECO:0000313" key="15">
    <source>
        <dbReference type="Proteomes" id="UP000501991"/>
    </source>
</evidence>
<dbReference type="GO" id="GO:0022857">
    <property type="term" value="F:transmembrane transporter activity"/>
    <property type="evidence" value="ECO:0007669"/>
    <property type="project" value="InterPro"/>
</dbReference>
<evidence type="ECO:0000313" key="14">
    <source>
        <dbReference type="EMBL" id="QID16213.1"/>
    </source>
</evidence>
<evidence type="ECO:0000256" key="12">
    <source>
        <dbReference type="RuleBase" id="RU003879"/>
    </source>
</evidence>
<protein>
    <submittedName>
        <fullName evidence="14">Biopolymer transporter ExbD</fullName>
    </submittedName>
</protein>
<dbReference type="Proteomes" id="UP000501991">
    <property type="component" value="Chromosome"/>
</dbReference>
<evidence type="ECO:0000256" key="4">
    <source>
        <dbReference type="ARBA" id="ARBA00011471"/>
    </source>
</evidence>
<keyword evidence="11 13" id="KW-0472">Membrane</keyword>